<protein>
    <recommendedName>
        <fullName evidence="14">Dual-specificity RNA methyltransferase RlmN</fullName>
        <ecNumber evidence="14">2.1.1.192</ecNumber>
    </recommendedName>
    <alternativeName>
        <fullName evidence="14">23S rRNA (adenine(2503)-C(2))-methyltransferase</fullName>
    </alternativeName>
    <alternativeName>
        <fullName evidence="14">23S rRNA m2A2503 methyltransferase</fullName>
    </alternativeName>
    <alternativeName>
        <fullName evidence="14">Ribosomal RNA large subunit methyltransferase N</fullName>
    </alternativeName>
    <alternativeName>
        <fullName evidence="14">tRNA (adenine(37)-C(2))-methyltransferase</fullName>
    </alternativeName>
    <alternativeName>
        <fullName evidence="14">tRNA m2A37 methyltransferase</fullName>
    </alternativeName>
</protein>
<dbReference type="GO" id="GO:0030488">
    <property type="term" value="P:tRNA methylation"/>
    <property type="evidence" value="ECO:0007669"/>
    <property type="project" value="UniProtKB-UniRule"/>
</dbReference>
<dbReference type="PROSITE" id="PS51918">
    <property type="entry name" value="RADICAL_SAM"/>
    <property type="match status" value="1"/>
</dbReference>
<feature type="binding site" evidence="14">
    <location>
        <begin position="262"/>
        <end position="264"/>
    </location>
    <ligand>
        <name>S-adenosyl-L-methionine</name>
        <dbReference type="ChEBI" id="CHEBI:59789"/>
    </ligand>
</feature>
<dbReference type="SFLD" id="SFLDS00029">
    <property type="entry name" value="Radical_SAM"/>
    <property type="match status" value="1"/>
</dbReference>
<evidence type="ECO:0000256" key="6">
    <source>
        <dbReference type="ARBA" id="ARBA00022603"/>
    </source>
</evidence>
<comment type="caution">
    <text evidence="14">Lacks conserved residue(s) required for the propagation of feature annotation.</text>
</comment>
<evidence type="ECO:0000256" key="9">
    <source>
        <dbReference type="ARBA" id="ARBA00022694"/>
    </source>
</evidence>
<name>A0A8B2NVF0_9HYPH</name>
<gene>
    <name evidence="14 16" type="primary">rlmN</name>
    <name evidence="16" type="ORF">DLJ53_02105</name>
</gene>
<evidence type="ECO:0000313" key="17">
    <source>
        <dbReference type="Proteomes" id="UP000249590"/>
    </source>
</evidence>
<dbReference type="InterPro" id="IPR004383">
    <property type="entry name" value="rRNA_lsu_MTrfase_RlmN/Cfr"/>
</dbReference>
<keyword evidence="6 14" id="KW-0489">Methyltransferase</keyword>
<feature type="domain" description="Radical SAM core" evidence="15">
    <location>
        <begin position="132"/>
        <end position="377"/>
    </location>
</feature>
<dbReference type="OrthoDB" id="9793973at2"/>
<keyword evidence="7 14" id="KW-0808">Transferase</keyword>
<evidence type="ECO:0000256" key="7">
    <source>
        <dbReference type="ARBA" id="ARBA00022679"/>
    </source>
</evidence>
<reference evidence="16 17" key="1">
    <citation type="submission" date="2018-05" db="EMBL/GenBank/DDBJ databases">
        <title>Acuticoccus sediminis sp. nov., isolated from deep-sea sediment of Indian Ocean.</title>
        <authorList>
            <person name="Liu X."/>
            <person name="Lai Q."/>
            <person name="Du Y."/>
            <person name="Sun F."/>
            <person name="Zhang X."/>
            <person name="Wang S."/>
            <person name="Shao Z."/>
        </authorList>
    </citation>
    <scope>NUCLEOTIDE SEQUENCE [LARGE SCALE GENOMIC DNA]</scope>
    <source>
        <strain evidence="16 17">PTG4-2</strain>
    </source>
</reference>
<comment type="function">
    <text evidence="14">Specifically methylates position 2 of adenine 2503 in 23S rRNA and position 2 of adenine 37 in tRNAs. m2A2503 modification seems to play a crucial role in the proofreading step occurring at the peptidyl transferase center and thus would serve to optimize ribosomal fidelity.</text>
</comment>
<keyword evidence="4 14" id="KW-0963">Cytoplasm</keyword>
<feature type="active site" description="S-methylcysteine intermediate" evidence="14">
    <location>
        <position position="382"/>
    </location>
</feature>
<dbReference type="AlphaFoldDB" id="A0A8B2NVF0"/>
<comment type="catalytic activity">
    <reaction evidence="14">
        <text>adenosine(37) in tRNA + 2 reduced [2Fe-2S]-[ferredoxin] + 2 S-adenosyl-L-methionine = 2-methyladenosine(37) in tRNA + 5'-deoxyadenosine + L-methionine + 2 oxidized [2Fe-2S]-[ferredoxin] + S-adenosyl-L-homocysteine</text>
        <dbReference type="Rhea" id="RHEA:43332"/>
        <dbReference type="Rhea" id="RHEA-COMP:10000"/>
        <dbReference type="Rhea" id="RHEA-COMP:10001"/>
        <dbReference type="Rhea" id="RHEA-COMP:10162"/>
        <dbReference type="Rhea" id="RHEA-COMP:10485"/>
        <dbReference type="ChEBI" id="CHEBI:17319"/>
        <dbReference type="ChEBI" id="CHEBI:33737"/>
        <dbReference type="ChEBI" id="CHEBI:33738"/>
        <dbReference type="ChEBI" id="CHEBI:57844"/>
        <dbReference type="ChEBI" id="CHEBI:57856"/>
        <dbReference type="ChEBI" id="CHEBI:59789"/>
        <dbReference type="ChEBI" id="CHEBI:74411"/>
        <dbReference type="ChEBI" id="CHEBI:74497"/>
        <dbReference type="EC" id="2.1.1.192"/>
    </reaction>
</comment>
<keyword evidence="8 14" id="KW-0949">S-adenosyl-L-methionine</keyword>
<accession>A0A8B2NVF0</accession>
<keyword evidence="13 14" id="KW-1015">Disulfide bond</keyword>
<dbReference type="SFLD" id="SFLDF00275">
    <property type="entry name" value="adenosine_C2_methyltransferase"/>
    <property type="match status" value="1"/>
</dbReference>
<dbReference type="RefSeq" id="WP_111341915.1">
    <property type="nucleotide sequence ID" value="NZ_JAIWKD010000001.1"/>
</dbReference>
<dbReference type="InterPro" id="IPR027492">
    <property type="entry name" value="RNA_MTrfase_RlmN"/>
</dbReference>
<dbReference type="Proteomes" id="UP000249590">
    <property type="component" value="Unassembled WGS sequence"/>
</dbReference>
<dbReference type="InterPro" id="IPR013785">
    <property type="entry name" value="Aldolase_TIM"/>
</dbReference>
<feature type="binding site" evidence="14">
    <location>
        <position position="150"/>
    </location>
    <ligand>
        <name>[4Fe-4S] cluster</name>
        <dbReference type="ChEBI" id="CHEBI:49883"/>
        <note>4Fe-4S-S-AdoMet</note>
    </ligand>
</feature>
<dbReference type="GO" id="GO:0019843">
    <property type="term" value="F:rRNA binding"/>
    <property type="evidence" value="ECO:0007669"/>
    <property type="project" value="UniProtKB-UniRule"/>
</dbReference>
<comment type="subcellular location">
    <subcellularLocation>
        <location evidence="1 14">Cytoplasm</location>
    </subcellularLocation>
</comment>
<dbReference type="PANTHER" id="PTHR30544:SF5">
    <property type="entry name" value="RADICAL SAM CORE DOMAIN-CONTAINING PROTEIN"/>
    <property type="match status" value="1"/>
</dbReference>
<keyword evidence="9 14" id="KW-0819">tRNA processing</keyword>
<dbReference type="FunFam" id="3.20.20.70:FF:000008">
    <property type="entry name" value="Dual-specificity RNA methyltransferase RlmN"/>
    <property type="match status" value="1"/>
</dbReference>
<proteinExistence type="inferred from homology"/>
<dbReference type="GO" id="GO:0070475">
    <property type="term" value="P:rRNA base methylation"/>
    <property type="evidence" value="ECO:0007669"/>
    <property type="project" value="UniProtKB-UniRule"/>
</dbReference>
<evidence type="ECO:0000256" key="2">
    <source>
        <dbReference type="ARBA" id="ARBA00007544"/>
    </source>
</evidence>
<comment type="miscellaneous">
    <text evidence="14">Reaction proceeds by a ping-pong mechanism involving intermediate methylation of a conserved cysteine residue.</text>
</comment>
<dbReference type="NCBIfam" id="TIGR00048">
    <property type="entry name" value="rRNA_mod_RlmN"/>
    <property type="match status" value="1"/>
</dbReference>
<evidence type="ECO:0000256" key="3">
    <source>
        <dbReference type="ARBA" id="ARBA00022485"/>
    </source>
</evidence>
<comment type="caution">
    <text evidence="16">The sequence shown here is derived from an EMBL/GenBank/DDBJ whole genome shotgun (WGS) entry which is preliminary data.</text>
</comment>
<feature type="binding site" evidence="14">
    <location>
        <position position="146"/>
    </location>
    <ligand>
        <name>[4Fe-4S] cluster</name>
        <dbReference type="ChEBI" id="CHEBI:49883"/>
        <note>4Fe-4S-S-AdoMet</note>
    </ligand>
</feature>
<evidence type="ECO:0000313" key="16">
    <source>
        <dbReference type="EMBL" id="RAI03333.1"/>
    </source>
</evidence>
<keyword evidence="11 14" id="KW-0408">Iron</keyword>
<comment type="catalytic activity">
    <reaction evidence="14">
        <text>adenosine(2503) in 23S rRNA + 2 reduced [2Fe-2S]-[ferredoxin] + 2 S-adenosyl-L-methionine = 2-methyladenosine(2503) in 23S rRNA + 5'-deoxyadenosine + L-methionine + 2 oxidized [2Fe-2S]-[ferredoxin] + S-adenosyl-L-homocysteine</text>
        <dbReference type="Rhea" id="RHEA:42916"/>
        <dbReference type="Rhea" id="RHEA-COMP:10000"/>
        <dbReference type="Rhea" id="RHEA-COMP:10001"/>
        <dbReference type="Rhea" id="RHEA-COMP:10152"/>
        <dbReference type="Rhea" id="RHEA-COMP:10282"/>
        <dbReference type="ChEBI" id="CHEBI:17319"/>
        <dbReference type="ChEBI" id="CHEBI:33737"/>
        <dbReference type="ChEBI" id="CHEBI:33738"/>
        <dbReference type="ChEBI" id="CHEBI:57844"/>
        <dbReference type="ChEBI" id="CHEBI:57856"/>
        <dbReference type="ChEBI" id="CHEBI:59789"/>
        <dbReference type="ChEBI" id="CHEBI:74411"/>
        <dbReference type="ChEBI" id="CHEBI:74497"/>
        <dbReference type="EC" id="2.1.1.192"/>
    </reaction>
</comment>
<dbReference type="EC" id="2.1.1.192" evidence="14"/>
<dbReference type="HAMAP" id="MF_01849">
    <property type="entry name" value="RNA_methyltr_RlmN"/>
    <property type="match status" value="1"/>
</dbReference>
<feature type="binding site" evidence="14">
    <location>
        <begin position="208"/>
        <end position="209"/>
    </location>
    <ligand>
        <name>S-adenosyl-L-methionine</name>
        <dbReference type="ChEBI" id="CHEBI:59789"/>
    </ligand>
</feature>
<keyword evidence="12 14" id="KW-0411">Iron-sulfur</keyword>
<dbReference type="GO" id="GO:0051539">
    <property type="term" value="F:4 iron, 4 sulfur cluster binding"/>
    <property type="evidence" value="ECO:0007669"/>
    <property type="project" value="UniProtKB-UniRule"/>
</dbReference>
<dbReference type="GO" id="GO:0070040">
    <property type="term" value="F:rRNA (adenine(2503)-C2-)-methyltransferase activity"/>
    <property type="evidence" value="ECO:0007669"/>
    <property type="project" value="UniProtKB-UniRule"/>
</dbReference>
<dbReference type="Pfam" id="PF21016">
    <property type="entry name" value="RlmN_N"/>
    <property type="match status" value="1"/>
</dbReference>
<feature type="binding site" evidence="14">
    <location>
        <position position="240"/>
    </location>
    <ligand>
        <name>S-adenosyl-L-methionine</name>
        <dbReference type="ChEBI" id="CHEBI:59789"/>
    </ligand>
</feature>
<comment type="cofactor">
    <cofactor evidence="14">
        <name>[4Fe-4S] cluster</name>
        <dbReference type="ChEBI" id="CHEBI:49883"/>
    </cofactor>
    <text evidence="14">Binds 1 [4Fe-4S] cluster. The cluster is coordinated with 3 cysteines and an exchangeable S-adenosyl-L-methionine.</text>
</comment>
<dbReference type="Gene3D" id="3.20.20.70">
    <property type="entry name" value="Aldolase class I"/>
    <property type="match status" value="1"/>
</dbReference>
<evidence type="ECO:0000256" key="12">
    <source>
        <dbReference type="ARBA" id="ARBA00023014"/>
    </source>
</evidence>
<dbReference type="EMBL" id="QHHQ01000001">
    <property type="protein sequence ID" value="RAI03333.1"/>
    <property type="molecule type" value="Genomic_DNA"/>
</dbReference>
<dbReference type="SFLD" id="SFLDG01062">
    <property type="entry name" value="methyltransferase_(Class_A)"/>
    <property type="match status" value="1"/>
</dbReference>
<dbReference type="CDD" id="cd01335">
    <property type="entry name" value="Radical_SAM"/>
    <property type="match status" value="1"/>
</dbReference>
<evidence type="ECO:0000256" key="10">
    <source>
        <dbReference type="ARBA" id="ARBA00022723"/>
    </source>
</evidence>
<evidence type="ECO:0000256" key="1">
    <source>
        <dbReference type="ARBA" id="ARBA00004496"/>
    </source>
</evidence>
<keyword evidence="10 14" id="KW-0479">Metal-binding</keyword>
<dbReference type="GO" id="GO:0046872">
    <property type="term" value="F:metal ion binding"/>
    <property type="evidence" value="ECO:0007669"/>
    <property type="project" value="UniProtKB-KW"/>
</dbReference>
<dbReference type="InterPro" id="IPR058240">
    <property type="entry name" value="rSAM_sf"/>
</dbReference>
<evidence type="ECO:0000256" key="5">
    <source>
        <dbReference type="ARBA" id="ARBA00022552"/>
    </source>
</evidence>
<organism evidence="16 17">
    <name type="scientific">Acuticoccus sediminis</name>
    <dbReference type="NCBI Taxonomy" id="2184697"/>
    <lineage>
        <taxon>Bacteria</taxon>
        <taxon>Pseudomonadati</taxon>
        <taxon>Pseudomonadota</taxon>
        <taxon>Alphaproteobacteria</taxon>
        <taxon>Hyphomicrobiales</taxon>
        <taxon>Amorphaceae</taxon>
        <taxon>Acuticoccus</taxon>
    </lineage>
</organism>
<evidence type="ECO:0000256" key="14">
    <source>
        <dbReference type="HAMAP-Rule" id="MF_01849"/>
    </source>
</evidence>
<keyword evidence="3 14" id="KW-0004">4Fe-4S</keyword>
<evidence type="ECO:0000256" key="4">
    <source>
        <dbReference type="ARBA" id="ARBA00022490"/>
    </source>
</evidence>
<keyword evidence="5 14" id="KW-0698">rRNA processing</keyword>
<feature type="active site" description="Proton acceptor" evidence="14">
    <location>
        <position position="126"/>
    </location>
</feature>
<dbReference type="InterPro" id="IPR040072">
    <property type="entry name" value="Methyltransferase_A"/>
</dbReference>
<dbReference type="PANTHER" id="PTHR30544">
    <property type="entry name" value="23S RRNA METHYLTRANSFERASE"/>
    <property type="match status" value="1"/>
</dbReference>
<dbReference type="Gene3D" id="1.10.150.530">
    <property type="match status" value="1"/>
</dbReference>
<dbReference type="InterPro" id="IPR048641">
    <property type="entry name" value="RlmN_N"/>
</dbReference>
<feature type="binding site" evidence="14">
    <location>
        <position position="153"/>
    </location>
    <ligand>
        <name>[4Fe-4S] cluster</name>
        <dbReference type="ChEBI" id="CHEBI:49883"/>
        <note>4Fe-4S-S-AdoMet</note>
    </ligand>
</feature>
<evidence type="ECO:0000256" key="11">
    <source>
        <dbReference type="ARBA" id="ARBA00023004"/>
    </source>
</evidence>
<evidence type="ECO:0000256" key="13">
    <source>
        <dbReference type="ARBA" id="ARBA00023157"/>
    </source>
</evidence>
<dbReference type="Pfam" id="PF04055">
    <property type="entry name" value="Radical_SAM"/>
    <property type="match status" value="1"/>
</dbReference>
<dbReference type="GO" id="GO:0002935">
    <property type="term" value="F:tRNA (adenine(37)-C2)-methyltransferase activity"/>
    <property type="evidence" value="ECO:0007669"/>
    <property type="project" value="UniProtKB-UniRule"/>
</dbReference>
<feature type="binding site" evidence="14">
    <location>
        <position position="339"/>
    </location>
    <ligand>
        <name>S-adenosyl-L-methionine</name>
        <dbReference type="ChEBI" id="CHEBI:59789"/>
    </ligand>
</feature>
<comment type="similarity">
    <text evidence="2 14">Belongs to the radical SAM superfamily. RlmN family.</text>
</comment>
<sequence length="402" mass="43627">MANLALLKRRSAPEAITPEVRALDVEGEPQLIGASRAELAGHLAAIGVPPGQIAMRTAQLWHWLYVRGVEDLSTMTNVAAPVRQALADRLPVGSAEMVEEQISSDGTRKWLLRFPAKGAGRPVEVETVYIPEETRGTLCVSSQVGCTLNCTFCHTGTQRMVRNLTAGEIVEQVVFARRRLGDFVGAERAAKGPVEGRMVSNVVLMGMGEPLYNFDNVKAAMAVVSDGDGLSLSKRRITLSTSGVVPTIERVGAEMGVLLAISLHAVRDELRDVLVPINRKYPIAQLMDACRNYPGLSNARRITFEYVMLKGVNDSLADARALVELIRGIPAKINLIPFNSWPGAPYECSDWDQIEAFADIVNRAGYASPVRTPRGQDILAACGQLKSASQKVSARERRAEAV</sequence>
<dbReference type="PIRSF" id="PIRSF006004">
    <property type="entry name" value="CHP00048"/>
    <property type="match status" value="1"/>
</dbReference>
<dbReference type="GO" id="GO:0000049">
    <property type="term" value="F:tRNA binding"/>
    <property type="evidence" value="ECO:0007669"/>
    <property type="project" value="UniProtKB-UniRule"/>
</dbReference>
<evidence type="ECO:0000259" key="15">
    <source>
        <dbReference type="PROSITE" id="PS51918"/>
    </source>
</evidence>
<dbReference type="InterPro" id="IPR007197">
    <property type="entry name" value="rSAM"/>
</dbReference>
<dbReference type="SUPFAM" id="SSF102114">
    <property type="entry name" value="Radical SAM enzymes"/>
    <property type="match status" value="1"/>
</dbReference>
<dbReference type="GO" id="GO:0005737">
    <property type="term" value="C:cytoplasm"/>
    <property type="evidence" value="ECO:0007669"/>
    <property type="project" value="UniProtKB-SubCell"/>
</dbReference>
<evidence type="ECO:0000256" key="8">
    <source>
        <dbReference type="ARBA" id="ARBA00022691"/>
    </source>
</evidence>
<keyword evidence="17" id="KW-1185">Reference proteome</keyword>